<dbReference type="InterPro" id="IPR051481">
    <property type="entry name" value="BTB-POZ/Galectin-3-binding"/>
</dbReference>
<dbReference type="PROSITE" id="PS50097">
    <property type="entry name" value="BTB"/>
    <property type="match status" value="1"/>
</dbReference>
<dbReference type="InterPro" id="IPR000210">
    <property type="entry name" value="BTB/POZ_dom"/>
</dbReference>
<dbReference type="SUPFAM" id="SSF54695">
    <property type="entry name" value="POZ domain"/>
    <property type="match status" value="1"/>
</dbReference>
<dbReference type="InterPro" id="IPR011705">
    <property type="entry name" value="BACK"/>
</dbReference>
<dbReference type="Proteomes" id="UP001233999">
    <property type="component" value="Unassembled WGS sequence"/>
</dbReference>
<dbReference type="Pfam" id="PF00651">
    <property type="entry name" value="BTB"/>
    <property type="match status" value="1"/>
</dbReference>
<name>A0AAD7ZBM1_DIPPU</name>
<evidence type="ECO:0000313" key="3">
    <source>
        <dbReference type="EMBL" id="KAJ9577327.1"/>
    </source>
</evidence>
<dbReference type="CDD" id="cd18493">
    <property type="entry name" value="BACK_BTBD17"/>
    <property type="match status" value="1"/>
</dbReference>
<feature type="region of interest" description="Disordered" evidence="1">
    <location>
        <begin position="1"/>
        <end position="28"/>
    </location>
</feature>
<dbReference type="Pfam" id="PF07707">
    <property type="entry name" value="BACK"/>
    <property type="match status" value="1"/>
</dbReference>
<reference evidence="3" key="2">
    <citation type="submission" date="2023-05" db="EMBL/GenBank/DDBJ databases">
        <authorList>
            <person name="Fouks B."/>
        </authorList>
    </citation>
    <scope>NUCLEOTIDE SEQUENCE</scope>
    <source>
        <strain evidence="3">Stay&amp;Tobe</strain>
        <tissue evidence="3">Testes</tissue>
    </source>
</reference>
<accession>A0AAD7ZBM1</accession>
<dbReference type="PANTHER" id="PTHR24410:SF41">
    <property type="entry name" value="HL07962P"/>
    <property type="match status" value="1"/>
</dbReference>
<dbReference type="SMART" id="SM00875">
    <property type="entry name" value="BACK"/>
    <property type="match status" value="1"/>
</dbReference>
<gene>
    <name evidence="3" type="ORF">L9F63_006071</name>
</gene>
<protein>
    <recommendedName>
        <fullName evidence="2">BTB domain-containing protein</fullName>
    </recommendedName>
</protein>
<organism evidence="3 4">
    <name type="scientific">Diploptera punctata</name>
    <name type="common">Pacific beetle cockroach</name>
    <dbReference type="NCBI Taxonomy" id="6984"/>
    <lineage>
        <taxon>Eukaryota</taxon>
        <taxon>Metazoa</taxon>
        <taxon>Ecdysozoa</taxon>
        <taxon>Arthropoda</taxon>
        <taxon>Hexapoda</taxon>
        <taxon>Insecta</taxon>
        <taxon>Pterygota</taxon>
        <taxon>Neoptera</taxon>
        <taxon>Polyneoptera</taxon>
        <taxon>Dictyoptera</taxon>
        <taxon>Blattodea</taxon>
        <taxon>Blaberoidea</taxon>
        <taxon>Blaberidae</taxon>
        <taxon>Diplopterinae</taxon>
        <taxon>Diploptera</taxon>
    </lineage>
</organism>
<dbReference type="EMBL" id="JASPKZ010009365">
    <property type="protein sequence ID" value="KAJ9577327.1"/>
    <property type="molecule type" value="Genomic_DNA"/>
</dbReference>
<reference evidence="3" key="1">
    <citation type="journal article" date="2023" name="IScience">
        <title>Live-bearing cockroach genome reveals convergent evolutionary mechanisms linked to viviparity in insects and beyond.</title>
        <authorList>
            <person name="Fouks B."/>
            <person name="Harrison M.C."/>
            <person name="Mikhailova A.A."/>
            <person name="Marchal E."/>
            <person name="English S."/>
            <person name="Carruthers M."/>
            <person name="Jennings E.C."/>
            <person name="Chiamaka E.L."/>
            <person name="Frigard R.A."/>
            <person name="Pippel M."/>
            <person name="Attardo G.M."/>
            <person name="Benoit J.B."/>
            <person name="Bornberg-Bauer E."/>
            <person name="Tobe S.S."/>
        </authorList>
    </citation>
    <scope>NUCLEOTIDE SEQUENCE</scope>
    <source>
        <strain evidence="3">Stay&amp;Tobe</strain>
    </source>
</reference>
<feature type="compositionally biased region" description="Low complexity" evidence="1">
    <location>
        <begin position="1"/>
        <end position="15"/>
    </location>
</feature>
<dbReference type="AlphaFoldDB" id="A0AAD7ZBM1"/>
<dbReference type="PANTHER" id="PTHR24410">
    <property type="entry name" value="HL07962P-RELATED"/>
    <property type="match status" value="1"/>
</dbReference>
<evidence type="ECO:0000259" key="2">
    <source>
        <dbReference type="PROSITE" id="PS50097"/>
    </source>
</evidence>
<evidence type="ECO:0000313" key="4">
    <source>
        <dbReference type="Proteomes" id="UP001233999"/>
    </source>
</evidence>
<comment type="caution">
    <text evidence="3">The sequence shown here is derived from an EMBL/GenBank/DDBJ whole genome shotgun (WGS) entry which is preliminary data.</text>
</comment>
<keyword evidence="4" id="KW-1185">Reference proteome</keyword>
<feature type="domain" description="BTB" evidence="2">
    <location>
        <begin position="54"/>
        <end position="83"/>
    </location>
</feature>
<dbReference type="Gene3D" id="1.25.40.420">
    <property type="match status" value="1"/>
</dbReference>
<evidence type="ECO:0000256" key="1">
    <source>
        <dbReference type="SAM" id="MobiDB-lite"/>
    </source>
</evidence>
<sequence>MFRSRFSRESQQQSSKNINVGKTSKSDSVGDVKIDNSATVLHKIAALYKESWMSDISLVVGGTQYRAHRLILCASSEVFQDLVKLCIEYMCEHIPHAAVNNQLISWLQRNTPNICQYQVCQNFVKWNLELVAETTDFGNFEPEILVSLLQQNDLVVHNEMVLYNCVVKWLNLQKERLLQDSEDTEAHMEQLVVEVMSHVRFPMMSPRQLAELLLSPLTKKYKEFFVERMAIGMSFH</sequence>
<dbReference type="InterPro" id="IPR011333">
    <property type="entry name" value="SKP1/BTB/POZ_sf"/>
</dbReference>
<dbReference type="Gene3D" id="3.30.710.10">
    <property type="entry name" value="Potassium Channel Kv1.1, Chain A"/>
    <property type="match status" value="1"/>
</dbReference>
<proteinExistence type="predicted"/>